<feature type="modified residue" description="N6-(pyridoxal phosphate)lysine" evidence="11">
    <location>
        <position position="190"/>
    </location>
</feature>
<dbReference type="GO" id="GO:0102933">
    <property type="term" value="F:GDP-4-dehydro-6-deoxy-D-mannose-4-aminotransferase activity"/>
    <property type="evidence" value="ECO:0007669"/>
    <property type="project" value="UniProtKB-EC"/>
</dbReference>
<evidence type="ECO:0000256" key="1">
    <source>
        <dbReference type="ARBA" id="ARBA00001933"/>
    </source>
</evidence>
<keyword evidence="3 13" id="KW-0032">Aminotransferase</keyword>
<dbReference type="PANTHER" id="PTHR30244:SF34">
    <property type="entry name" value="DTDP-4-AMINO-4,6-DIDEOXYGALACTOSE TRANSAMINASE"/>
    <property type="match status" value="1"/>
</dbReference>
<gene>
    <name evidence="13" type="ORF">DUE52_16535</name>
</gene>
<dbReference type="PANTHER" id="PTHR30244">
    <property type="entry name" value="TRANSAMINASE"/>
    <property type="match status" value="1"/>
</dbReference>
<evidence type="ECO:0000256" key="4">
    <source>
        <dbReference type="ARBA" id="ARBA00022679"/>
    </source>
</evidence>
<evidence type="ECO:0000256" key="11">
    <source>
        <dbReference type="PIRSR" id="PIRSR000390-2"/>
    </source>
</evidence>
<dbReference type="GO" id="GO:0000271">
    <property type="term" value="P:polysaccharide biosynthetic process"/>
    <property type="evidence" value="ECO:0007669"/>
    <property type="project" value="TreeGrafter"/>
</dbReference>
<sequence>MIPEIYLSSPHLGDLELQYVQEAFAANWVAPVGPHIDAFERELCIETGAAHAAALSSGTSALHLSLVLLGVSPGDEVICQSFTFAASANPIVYQGATPVFIDSEADTWNMCPDALEMALKDRLARGKRPKAVIVVNLYGMPAKLDALLKICHQYEVPLVEDAAESFGSTYNDKPCGSFGKLAVLSFNGNKIITTSGGGALLSEDEALIKRARFLATQARDPAPYYQHSSIGYNYRISNVCAGIGRGQLRILADRVAQRRANYAYYFEHLIKLPGFAFQPEPDPCFSNRWLTCITVDPDLSGGITCEAIRLALAEKRIEARPLWKPMHQQPVFAGLPYYGSGVSNRLFKTGLCLPSGSNLTREQITKVVSCVEETVEVAYLADGKN</sequence>
<keyword evidence="5 11" id="KW-0663">Pyridoxal phosphate</keyword>
<dbReference type="Gene3D" id="3.90.1150.10">
    <property type="entry name" value="Aspartate Aminotransferase, domain 1"/>
    <property type="match status" value="1"/>
</dbReference>
<dbReference type="InterPro" id="IPR015424">
    <property type="entry name" value="PyrdxlP-dep_Trfase"/>
</dbReference>
<dbReference type="SUPFAM" id="SSF53383">
    <property type="entry name" value="PLP-dependent transferases"/>
    <property type="match status" value="1"/>
</dbReference>
<comment type="catalytic activity">
    <reaction evidence="7">
        <text>GDP-alpha-D-perosamine + 2-oxoglutarate = GDP-4-dehydro-alpha-D-rhamnose + L-glutamate</text>
        <dbReference type="Rhea" id="RHEA:36779"/>
        <dbReference type="ChEBI" id="CHEBI:16810"/>
        <dbReference type="ChEBI" id="CHEBI:29985"/>
        <dbReference type="ChEBI" id="CHEBI:57964"/>
        <dbReference type="ChEBI" id="CHEBI:73996"/>
        <dbReference type="EC" id="2.6.1.102"/>
    </reaction>
</comment>
<comment type="cofactor">
    <cofactor evidence="1">
        <name>pyridoxal 5'-phosphate</name>
        <dbReference type="ChEBI" id="CHEBI:597326"/>
    </cofactor>
</comment>
<evidence type="ECO:0000256" key="7">
    <source>
        <dbReference type="ARBA" id="ARBA00051587"/>
    </source>
</evidence>
<dbReference type="CDD" id="cd00616">
    <property type="entry name" value="AHBA_syn"/>
    <property type="match status" value="1"/>
</dbReference>
<accession>A0A368JNY5</accession>
<evidence type="ECO:0000256" key="10">
    <source>
        <dbReference type="PIRSR" id="PIRSR000390-1"/>
    </source>
</evidence>
<dbReference type="OrthoDB" id="9810913at2"/>
<reference evidence="13 14" key="1">
    <citation type="submission" date="2018-07" db="EMBL/GenBank/DDBJ databases">
        <title>Genome analysis of Larkinella rosea.</title>
        <authorList>
            <person name="Zhou Z."/>
            <person name="Wang G."/>
        </authorList>
    </citation>
    <scope>NUCLEOTIDE SEQUENCE [LARGE SCALE GENOMIC DNA]</scope>
    <source>
        <strain evidence="14">zzj9</strain>
    </source>
</reference>
<organism evidence="13 14">
    <name type="scientific">Larkinella punicea</name>
    <dbReference type="NCBI Taxonomy" id="2315727"/>
    <lineage>
        <taxon>Bacteria</taxon>
        <taxon>Pseudomonadati</taxon>
        <taxon>Bacteroidota</taxon>
        <taxon>Cytophagia</taxon>
        <taxon>Cytophagales</taxon>
        <taxon>Spirosomataceae</taxon>
        <taxon>Larkinella</taxon>
    </lineage>
</organism>
<dbReference type="InterPro" id="IPR015422">
    <property type="entry name" value="PyrdxlP-dep_Trfase_small"/>
</dbReference>
<evidence type="ECO:0000313" key="14">
    <source>
        <dbReference type="Proteomes" id="UP000253383"/>
    </source>
</evidence>
<evidence type="ECO:0000256" key="12">
    <source>
        <dbReference type="RuleBase" id="RU004508"/>
    </source>
</evidence>
<dbReference type="InterPro" id="IPR000653">
    <property type="entry name" value="DegT/StrS_aminotransferase"/>
</dbReference>
<dbReference type="GO" id="GO:0030170">
    <property type="term" value="F:pyridoxal phosphate binding"/>
    <property type="evidence" value="ECO:0007669"/>
    <property type="project" value="TreeGrafter"/>
</dbReference>
<dbReference type="FunFam" id="3.40.640.10:FF:000090">
    <property type="entry name" value="Pyridoxal phosphate-dependent aminotransferase"/>
    <property type="match status" value="1"/>
</dbReference>
<evidence type="ECO:0000256" key="3">
    <source>
        <dbReference type="ARBA" id="ARBA00022576"/>
    </source>
</evidence>
<protein>
    <recommendedName>
        <fullName evidence="9">GDP-perosamine synthase</fullName>
        <ecNumber evidence="8">2.6.1.102</ecNumber>
    </recommendedName>
</protein>
<evidence type="ECO:0000256" key="8">
    <source>
        <dbReference type="ARBA" id="ARBA00066317"/>
    </source>
</evidence>
<comment type="similarity">
    <text evidence="6 12">Belongs to the DegT/DnrJ/EryC1 family.</text>
</comment>
<evidence type="ECO:0000256" key="6">
    <source>
        <dbReference type="ARBA" id="ARBA00037999"/>
    </source>
</evidence>
<keyword evidence="4 13" id="KW-0808">Transferase</keyword>
<dbReference type="RefSeq" id="WP_114407140.1">
    <property type="nucleotide sequence ID" value="NZ_QOWE01000013.1"/>
</dbReference>
<dbReference type="EMBL" id="QOWE01000013">
    <property type="protein sequence ID" value="RCR68364.1"/>
    <property type="molecule type" value="Genomic_DNA"/>
</dbReference>
<keyword evidence="14" id="KW-1185">Reference proteome</keyword>
<dbReference type="AlphaFoldDB" id="A0A368JNY5"/>
<dbReference type="PIRSF" id="PIRSF000390">
    <property type="entry name" value="PLP_StrS"/>
    <property type="match status" value="1"/>
</dbReference>
<evidence type="ECO:0000256" key="9">
    <source>
        <dbReference type="ARBA" id="ARBA00074221"/>
    </source>
</evidence>
<comment type="caution">
    <text evidence="13">The sequence shown here is derived from an EMBL/GenBank/DDBJ whole genome shotgun (WGS) entry which is preliminary data.</text>
</comment>
<dbReference type="EC" id="2.6.1.102" evidence="8"/>
<comment type="pathway">
    <text evidence="2">Bacterial outer membrane biogenesis; LPS O-antigen biosynthesis.</text>
</comment>
<feature type="active site" description="Proton acceptor" evidence="10">
    <location>
        <position position="190"/>
    </location>
</feature>
<evidence type="ECO:0000313" key="13">
    <source>
        <dbReference type="EMBL" id="RCR68364.1"/>
    </source>
</evidence>
<dbReference type="InterPro" id="IPR015421">
    <property type="entry name" value="PyrdxlP-dep_Trfase_major"/>
</dbReference>
<name>A0A368JNY5_9BACT</name>
<evidence type="ECO:0000256" key="5">
    <source>
        <dbReference type="ARBA" id="ARBA00022898"/>
    </source>
</evidence>
<dbReference type="Gene3D" id="3.40.640.10">
    <property type="entry name" value="Type I PLP-dependent aspartate aminotransferase-like (Major domain)"/>
    <property type="match status" value="1"/>
</dbReference>
<dbReference type="Pfam" id="PF01041">
    <property type="entry name" value="DegT_DnrJ_EryC1"/>
    <property type="match status" value="1"/>
</dbReference>
<evidence type="ECO:0000256" key="2">
    <source>
        <dbReference type="ARBA" id="ARBA00005125"/>
    </source>
</evidence>
<dbReference type="Proteomes" id="UP000253383">
    <property type="component" value="Unassembled WGS sequence"/>
</dbReference>
<proteinExistence type="inferred from homology"/>